<dbReference type="AlphaFoldDB" id="A0A5J9VBP7"/>
<name>A0A5J9VBP7_9POAL</name>
<dbReference type="EMBL" id="RWGY01000011">
    <property type="protein sequence ID" value="TVU33386.1"/>
    <property type="molecule type" value="Genomic_DNA"/>
</dbReference>
<feature type="repeat" description="PPR" evidence="4">
    <location>
        <begin position="334"/>
        <end position="368"/>
    </location>
</feature>
<evidence type="ECO:0000256" key="2">
    <source>
        <dbReference type="ARBA" id="ARBA00022737"/>
    </source>
</evidence>
<gene>
    <name evidence="5" type="ORF">EJB05_25201</name>
</gene>
<dbReference type="InterPro" id="IPR050872">
    <property type="entry name" value="PPR_P_subfamily"/>
</dbReference>
<keyword evidence="2" id="KW-0677">Repeat</keyword>
<feature type="repeat" description="PPR" evidence="4">
    <location>
        <begin position="369"/>
        <end position="404"/>
    </location>
</feature>
<comment type="similarity">
    <text evidence="1">Belongs to the PPR family. P subfamily.</text>
</comment>
<feature type="repeat" description="PPR" evidence="4">
    <location>
        <begin position="510"/>
        <end position="544"/>
    </location>
</feature>
<dbReference type="Proteomes" id="UP000324897">
    <property type="component" value="Chromosome 1"/>
</dbReference>
<evidence type="ECO:0008006" key="7">
    <source>
        <dbReference type="Google" id="ProtNLM"/>
    </source>
</evidence>
<organism evidence="5 6">
    <name type="scientific">Eragrostis curvula</name>
    <name type="common">weeping love grass</name>
    <dbReference type="NCBI Taxonomy" id="38414"/>
    <lineage>
        <taxon>Eukaryota</taxon>
        <taxon>Viridiplantae</taxon>
        <taxon>Streptophyta</taxon>
        <taxon>Embryophyta</taxon>
        <taxon>Tracheophyta</taxon>
        <taxon>Spermatophyta</taxon>
        <taxon>Magnoliopsida</taxon>
        <taxon>Liliopsida</taxon>
        <taxon>Poales</taxon>
        <taxon>Poaceae</taxon>
        <taxon>PACMAD clade</taxon>
        <taxon>Chloridoideae</taxon>
        <taxon>Eragrostideae</taxon>
        <taxon>Eragrostidinae</taxon>
        <taxon>Eragrostis</taxon>
    </lineage>
</organism>
<dbReference type="Gene3D" id="1.25.40.10">
    <property type="entry name" value="Tetratricopeptide repeat domain"/>
    <property type="match status" value="7"/>
</dbReference>
<feature type="repeat" description="PPR" evidence="4">
    <location>
        <begin position="440"/>
        <end position="470"/>
    </location>
</feature>
<feature type="repeat" description="PPR" evidence="4">
    <location>
        <begin position="299"/>
        <end position="333"/>
    </location>
</feature>
<dbReference type="NCBIfam" id="TIGR00756">
    <property type="entry name" value="PPR"/>
    <property type="match status" value="12"/>
</dbReference>
<feature type="non-terminal residue" evidence="5">
    <location>
        <position position="1"/>
    </location>
</feature>
<keyword evidence="6" id="KW-1185">Reference proteome</keyword>
<dbReference type="OrthoDB" id="185373at2759"/>
<evidence type="ECO:0000256" key="1">
    <source>
        <dbReference type="ARBA" id="ARBA00007626"/>
    </source>
</evidence>
<proteinExistence type="inferred from homology"/>
<accession>A0A5J9VBP7</accession>
<keyword evidence="3" id="KW-0809">Transit peptide</keyword>
<dbReference type="InterPro" id="IPR002885">
    <property type="entry name" value="PPR_rpt"/>
</dbReference>
<dbReference type="PANTHER" id="PTHR46128">
    <property type="entry name" value="MITOCHONDRIAL GROUP I INTRON SPLICING FACTOR CCM1"/>
    <property type="match status" value="1"/>
</dbReference>
<dbReference type="Pfam" id="PF12854">
    <property type="entry name" value="PPR_1"/>
    <property type="match status" value="1"/>
</dbReference>
<dbReference type="PROSITE" id="PS51375">
    <property type="entry name" value="PPR"/>
    <property type="match status" value="12"/>
</dbReference>
<feature type="repeat" description="PPR" evidence="4">
    <location>
        <begin position="545"/>
        <end position="579"/>
    </location>
</feature>
<dbReference type="PANTHER" id="PTHR46128:SF211">
    <property type="entry name" value="PENTACOTRIPEPTIDE-REPEAT REGION OF PRORP DOMAIN-CONTAINING PROTEIN"/>
    <property type="match status" value="1"/>
</dbReference>
<dbReference type="Pfam" id="PF01535">
    <property type="entry name" value="PPR"/>
    <property type="match status" value="3"/>
</dbReference>
<comment type="caution">
    <text evidence="5">The sequence shown here is derived from an EMBL/GenBank/DDBJ whole genome shotgun (WGS) entry which is preliminary data.</text>
</comment>
<feature type="repeat" description="PPR" evidence="4">
    <location>
        <begin position="580"/>
        <end position="614"/>
    </location>
</feature>
<dbReference type="Gramene" id="TVU33386">
    <property type="protein sequence ID" value="TVU33386"/>
    <property type="gene ID" value="EJB05_25201"/>
</dbReference>
<evidence type="ECO:0000313" key="6">
    <source>
        <dbReference type="Proteomes" id="UP000324897"/>
    </source>
</evidence>
<evidence type="ECO:0000256" key="3">
    <source>
        <dbReference type="ARBA" id="ARBA00022946"/>
    </source>
</evidence>
<sequence>MARRAARLLAIRAISSSPCLARRLKQTENEIVQMFRPPASRNEGPIAAMAPRYTNSVRVLDERFIRILKIFKWGPDAEKALEVLMLRVDHWLVREVMKTDVGVNVKMQFFRWAAKRRNYEHDTSTYMALIRCLEVVEQYGEMWKMIQEMVRNPICVVTPTELSEIIRMLGNAKMISKAIAIFYQIKVRKCQPTAQAYNSMIIMLMHEGQYEKVHELYNEMSNEGHCFPDSVTYSALISAFCKLSRRDSAIQLLNEMKENGMQPTAKIYTMLIALFFKLDDVHGALSLFEEMKYQYCRPDVFTYTELIRGLGKSGRIDEAYHFFHEMQREGCRPDTVVMNNMINFLGKAGRLDDAMKLFHDMGNLRCIPNVVTYNTIMKALFETKSHASEVPSWFERMKGSGIAPSSFTYSILIDGFCKTNRVEKAMMLLEEMDEKGFPPCPAAYCSLIDALGKAKRYDLACELFQELKENCGSSSARVYAVMIKHLGKAGRLDDAINLFDEMNKLGCTPNVYAYNALMSGLARTGMLDEALTTMRRMQEHGCIPDINSYNIILNGLAKTGGPHRAMEMLSNMKQSTIKPDAVSYNTVLSSLSHAGMFEEAAKLMKEMNVLGFEYDLITYSSILEAIGKIKSYASGNSGELYSIVKTLKTAIERTKSYYSMELLHDSPASFENGGFLGLSRYQTVDLASETDI</sequence>
<evidence type="ECO:0000313" key="5">
    <source>
        <dbReference type="EMBL" id="TVU33386.1"/>
    </source>
</evidence>
<protein>
    <recommendedName>
        <fullName evidence="7">Pentacotripeptide-repeat region of PRORP domain-containing protein</fullName>
    </recommendedName>
</protein>
<feature type="repeat" description="PPR" evidence="4">
    <location>
        <begin position="264"/>
        <end position="298"/>
    </location>
</feature>
<dbReference type="InterPro" id="IPR011990">
    <property type="entry name" value="TPR-like_helical_dom_sf"/>
</dbReference>
<dbReference type="FunFam" id="1.25.40.10:FF:000530">
    <property type="entry name" value="Pentatricopeptide repeat-containing protein At1g74850, chloroplastic"/>
    <property type="match status" value="1"/>
</dbReference>
<evidence type="ECO:0000256" key="4">
    <source>
        <dbReference type="PROSITE-ProRule" id="PRU00708"/>
    </source>
</evidence>
<feature type="repeat" description="PPR" evidence="4">
    <location>
        <begin position="475"/>
        <end position="509"/>
    </location>
</feature>
<feature type="repeat" description="PPR" evidence="4">
    <location>
        <begin position="405"/>
        <end position="439"/>
    </location>
</feature>
<dbReference type="Pfam" id="PF13041">
    <property type="entry name" value="PPR_2"/>
    <property type="match status" value="5"/>
</dbReference>
<feature type="repeat" description="PPR" evidence="4">
    <location>
        <begin position="193"/>
        <end position="227"/>
    </location>
</feature>
<feature type="repeat" description="PPR" evidence="4">
    <location>
        <begin position="229"/>
        <end position="263"/>
    </location>
</feature>
<dbReference type="SUPFAM" id="SSF81901">
    <property type="entry name" value="HCP-like"/>
    <property type="match status" value="2"/>
</dbReference>
<reference evidence="5 6" key="1">
    <citation type="journal article" date="2019" name="Sci. Rep.">
        <title>A high-quality genome of Eragrostis curvula grass provides insights into Poaceae evolution and supports new strategies to enhance forage quality.</title>
        <authorList>
            <person name="Carballo J."/>
            <person name="Santos B.A.C.M."/>
            <person name="Zappacosta D."/>
            <person name="Garbus I."/>
            <person name="Selva J.P."/>
            <person name="Gallo C.A."/>
            <person name="Diaz A."/>
            <person name="Albertini E."/>
            <person name="Caccamo M."/>
            <person name="Echenique V."/>
        </authorList>
    </citation>
    <scope>NUCLEOTIDE SEQUENCE [LARGE SCALE GENOMIC DNA]</scope>
    <source>
        <strain evidence="6">cv. Victoria</strain>
        <tissue evidence="5">Leaf</tissue>
    </source>
</reference>